<organism evidence="1 2">
    <name type="scientific">Trifolium medium</name>
    <dbReference type="NCBI Taxonomy" id="97028"/>
    <lineage>
        <taxon>Eukaryota</taxon>
        <taxon>Viridiplantae</taxon>
        <taxon>Streptophyta</taxon>
        <taxon>Embryophyta</taxon>
        <taxon>Tracheophyta</taxon>
        <taxon>Spermatophyta</taxon>
        <taxon>Magnoliopsida</taxon>
        <taxon>eudicotyledons</taxon>
        <taxon>Gunneridae</taxon>
        <taxon>Pentapetalae</taxon>
        <taxon>rosids</taxon>
        <taxon>fabids</taxon>
        <taxon>Fabales</taxon>
        <taxon>Fabaceae</taxon>
        <taxon>Papilionoideae</taxon>
        <taxon>50 kb inversion clade</taxon>
        <taxon>NPAAA clade</taxon>
        <taxon>Hologalegina</taxon>
        <taxon>IRL clade</taxon>
        <taxon>Trifolieae</taxon>
        <taxon>Trifolium</taxon>
    </lineage>
</organism>
<comment type="caution">
    <text evidence="1">The sequence shown here is derived from an EMBL/GenBank/DDBJ whole genome shotgun (WGS) entry which is preliminary data.</text>
</comment>
<proteinExistence type="predicted"/>
<sequence>MDGDVLGVDCSRFGDDCSEWNEREQQVVRTVRRGVVGLSVRRGGVTEIGG</sequence>
<accession>A0A392VGJ1</accession>
<protein>
    <submittedName>
        <fullName evidence="1">Uncharacterized protein</fullName>
    </submittedName>
</protein>
<dbReference type="EMBL" id="LXQA011127693">
    <property type="protein sequence ID" value="MCI85955.1"/>
    <property type="molecule type" value="Genomic_DNA"/>
</dbReference>
<keyword evidence="2" id="KW-1185">Reference proteome</keyword>
<evidence type="ECO:0000313" key="1">
    <source>
        <dbReference type="EMBL" id="MCI85955.1"/>
    </source>
</evidence>
<evidence type="ECO:0000313" key="2">
    <source>
        <dbReference type="Proteomes" id="UP000265520"/>
    </source>
</evidence>
<name>A0A392VGJ1_9FABA</name>
<dbReference type="AlphaFoldDB" id="A0A392VGJ1"/>
<reference evidence="1 2" key="1">
    <citation type="journal article" date="2018" name="Front. Plant Sci.">
        <title>Red Clover (Trifolium pratense) and Zigzag Clover (T. medium) - A Picture of Genomic Similarities and Differences.</title>
        <authorList>
            <person name="Dluhosova J."/>
            <person name="Istvanek J."/>
            <person name="Nedelnik J."/>
            <person name="Repkova J."/>
        </authorList>
    </citation>
    <scope>NUCLEOTIDE SEQUENCE [LARGE SCALE GENOMIC DNA]</scope>
    <source>
        <strain evidence="2">cv. 10/8</strain>
        <tissue evidence="1">Leaf</tissue>
    </source>
</reference>
<dbReference type="Proteomes" id="UP000265520">
    <property type="component" value="Unassembled WGS sequence"/>
</dbReference>
<feature type="non-terminal residue" evidence="1">
    <location>
        <position position="50"/>
    </location>
</feature>